<dbReference type="RefSeq" id="WP_060913781.1">
    <property type="nucleotide sequence ID" value="NZ_KQ959936.1"/>
</dbReference>
<dbReference type="OrthoDB" id="9784036at2"/>
<dbReference type="EMBL" id="LSDC01000030">
    <property type="protein sequence ID" value="KXB61939.1"/>
    <property type="molecule type" value="Genomic_DNA"/>
</dbReference>
<name>A0A134A2N7_9BACL</name>
<sequence length="276" mass="31625">MNRDAYFYLEMKEHELKVPYTGKNRRIRVLLPKGYAQDEHKHYPVVYMNDGQNVFYSGESFSGHSWKVIPAIKRNPDMPKMIIVGIDNDNEGRMNEYAPWKFSSLPILNFGLTLGGLGSEYADFFVNVVKPFIDSTYRTKPQREYTAMIGSSLGANISQYIGLEHKDVVGCLGVFSSANWLNKPEFDRFISKHKVSDQRVYIEVGTNEGDDTDKQLANGNLKQLYIDASLDYYRQLIDAGLSTSELKLNVVANGEHSEECWAKYLPECLRFISENW</sequence>
<proteinExistence type="predicted"/>
<dbReference type="PATRIC" id="fig|1379.3.peg.501"/>
<protein>
    <submittedName>
        <fullName evidence="1">Putative esterase</fullName>
    </submittedName>
</protein>
<dbReference type="SUPFAM" id="SSF53474">
    <property type="entry name" value="alpha/beta-Hydrolases"/>
    <property type="match status" value="1"/>
</dbReference>
<dbReference type="PANTHER" id="PTHR48098:SF6">
    <property type="entry name" value="FERRI-BACILLIBACTIN ESTERASE BESA"/>
    <property type="match status" value="1"/>
</dbReference>
<dbReference type="AlphaFoldDB" id="A0A134A2N7"/>
<dbReference type="Gene3D" id="3.40.50.1820">
    <property type="entry name" value="alpha/beta hydrolase"/>
    <property type="match status" value="1"/>
</dbReference>
<comment type="caution">
    <text evidence="1">The sequence shown here is derived from an EMBL/GenBank/DDBJ whole genome shotgun (WGS) entry which is preliminary data.</text>
</comment>
<evidence type="ECO:0000313" key="1">
    <source>
        <dbReference type="EMBL" id="KXB61939.1"/>
    </source>
</evidence>
<dbReference type="PANTHER" id="PTHR48098">
    <property type="entry name" value="ENTEROCHELIN ESTERASE-RELATED"/>
    <property type="match status" value="1"/>
</dbReference>
<dbReference type="Proteomes" id="UP000070355">
    <property type="component" value="Unassembled WGS sequence"/>
</dbReference>
<gene>
    <name evidence="1" type="ORF">HMPREF3186_00505</name>
</gene>
<dbReference type="InterPro" id="IPR000801">
    <property type="entry name" value="Esterase-like"/>
</dbReference>
<reference evidence="2" key="1">
    <citation type="submission" date="2016-01" db="EMBL/GenBank/DDBJ databases">
        <authorList>
            <person name="Mitreva M."/>
            <person name="Pepin K.H."/>
            <person name="Mihindukulasuriya K.A."/>
            <person name="Fulton R."/>
            <person name="Fronick C."/>
            <person name="O'Laughlin M."/>
            <person name="Miner T."/>
            <person name="Herter B."/>
            <person name="Rosa B.A."/>
            <person name="Cordes M."/>
            <person name="Tomlinson C."/>
            <person name="Wollam A."/>
            <person name="Palsikar V.B."/>
            <person name="Mardis E.R."/>
            <person name="Wilson R.K."/>
        </authorList>
    </citation>
    <scope>NUCLEOTIDE SEQUENCE [LARGE SCALE GENOMIC DNA]</scope>
    <source>
        <strain evidence="2">DNF01167</strain>
    </source>
</reference>
<organism evidence="1 2">
    <name type="scientific">Gemella haemolysans</name>
    <dbReference type="NCBI Taxonomy" id="1379"/>
    <lineage>
        <taxon>Bacteria</taxon>
        <taxon>Bacillati</taxon>
        <taxon>Bacillota</taxon>
        <taxon>Bacilli</taxon>
        <taxon>Bacillales</taxon>
        <taxon>Gemellaceae</taxon>
        <taxon>Gemella</taxon>
    </lineage>
</organism>
<dbReference type="STRING" id="1379.HMPREF3186_00505"/>
<accession>A0A134A2N7</accession>
<dbReference type="InterPro" id="IPR029058">
    <property type="entry name" value="AB_hydrolase_fold"/>
</dbReference>
<dbReference type="Pfam" id="PF00756">
    <property type="entry name" value="Esterase"/>
    <property type="match status" value="1"/>
</dbReference>
<evidence type="ECO:0000313" key="2">
    <source>
        <dbReference type="Proteomes" id="UP000070355"/>
    </source>
</evidence>
<dbReference type="InterPro" id="IPR050583">
    <property type="entry name" value="Mycobacterial_A85_antigen"/>
</dbReference>